<comment type="subcellular location">
    <subcellularLocation>
        <location evidence="1">Nucleus</location>
    </subcellularLocation>
    <subcellularLocation>
        <location evidence="1">Chromosome</location>
    </subcellularLocation>
</comment>
<evidence type="ECO:0000256" key="1">
    <source>
        <dbReference type="RuleBase" id="RU367052"/>
    </source>
</evidence>
<organism evidence="4 5">
    <name type="scientific">Papaver nudicaule</name>
    <name type="common">Iceland poppy</name>
    <dbReference type="NCBI Taxonomy" id="74823"/>
    <lineage>
        <taxon>Eukaryota</taxon>
        <taxon>Viridiplantae</taxon>
        <taxon>Streptophyta</taxon>
        <taxon>Embryophyta</taxon>
        <taxon>Tracheophyta</taxon>
        <taxon>Spermatophyta</taxon>
        <taxon>Magnoliopsida</taxon>
        <taxon>Ranunculales</taxon>
        <taxon>Papaveraceae</taxon>
        <taxon>Papaveroideae</taxon>
        <taxon>Papaver</taxon>
    </lineage>
</organism>
<gene>
    <name evidence="4" type="ORF">MKW94_009190</name>
</gene>
<dbReference type="InterPro" id="IPR011993">
    <property type="entry name" value="PH-like_dom_sf"/>
</dbReference>
<dbReference type="Gene3D" id="2.30.29.150">
    <property type="match status" value="1"/>
</dbReference>
<dbReference type="Pfam" id="PF08512">
    <property type="entry name" value="Rttp106-like_middle"/>
    <property type="match status" value="1"/>
</dbReference>
<evidence type="ECO:0000259" key="3">
    <source>
        <dbReference type="Pfam" id="PF24824"/>
    </source>
</evidence>
<keyword evidence="1" id="KW-0804">Transcription</keyword>
<dbReference type="InterPro" id="IPR056595">
    <property type="entry name" value="Fact-SPT16_PH"/>
</dbReference>
<keyword evidence="1" id="KW-0539">Nucleus</keyword>
<dbReference type="GO" id="GO:0006281">
    <property type="term" value="P:DNA repair"/>
    <property type="evidence" value="ECO:0007669"/>
    <property type="project" value="UniProtKB-UniRule"/>
</dbReference>
<keyword evidence="5" id="KW-1185">Reference proteome</keyword>
<evidence type="ECO:0000313" key="5">
    <source>
        <dbReference type="Proteomes" id="UP001177140"/>
    </source>
</evidence>
<dbReference type="GO" id="GO:0031491">
    <property type="term" value="F:nucleosome binding"/>
    <property type="evidence" value="ECO:0007669"/>
    <property type="project" value="TreeGrafter"/>
</dbReference>
<comment type="subunit">
    <text evidence="1">Component of the FACT complex.</text>
</comment>
<dbReference type="Pfam" id="PF24824">
    <property type="entry name" value="PH_SPT16"/>
    <property type="match status" value="1"/>
</dbReference>
<dbReference type="InterPro" id="IPR013719">
    <property type="entry name" value="RTT106/SPT16-like_middle_dom"/>
</dbReference>
<comment type="similarity">
    <text evidence="1">Belongs to the peptidase M24 family. SPT16 subfamily.</text>
</comment>
<keyword evidence="1" id="KW-0805">Transcription regulation</keyword>
<dbReference type="InterPro" id="IPR040258">
    <property type="entry name" value="Spt16"/>
</dbReference>
<sequence length="412" mass="47496">MSGSSKFGARCDEAAKKEAYNRHLRCKCTKDQVEEYVRSYLEEERHKVNQAILGVQLDRETARRLLSEAQSKTTNTLNRKIRRRRKLAIPTKKRKRSGAEGCCDGKLQMDIKPAELTGVTIFPNQGGETIVGTLEAHVYGFVYATPGSHFRVRFMYEEVKEAFLRVEDEKLMMPPLLHFQLHHPIKVGIEKTKDIQFRLMSTPVGPRISDDDKIADEMQTRDWGRNNDLKNFVDKVLAKWTLGSGTTEHFFFHTLDKRDEFHGVLHPSNALAVFNLTSFSLVVLADTQTIVVDLYKIEIVNLATLTPDEIDMTVVFKDFKRDLLQINSIPFHLLDRIKACLDWADVKYYVNATKPDWKSIVKGIVDSPETFIKQGGWKFFDLEDPATIRYYLQYILEESSDSDDSDDEDEWD</sequence>
<dbReference type="PANTHER" id="PTHR13980:SF15">
    <property type="entry name" value="FACT COMPLEX SUBUNIT SPT16"/>
    <property type="match status" value="1"/>
</dbReference>
<dbReference type="PANTHER" id="PTHR13980">
    <property type="entry name" value="CDC68 RELATED"/>
    <property type="match status" value="1"/>
</dbReference>
<reference evidence="4" key="1">
    <citation type="submission" date="2022-03" db="EMBL/GenBank/DDBJ databases">
        <title>A functionally conserved STORR gene fusion in Papaver species that diverged 16.8 million years ago.</title>
        <authorList>
            <person name="Catania T."/>
        </authorList>
    </citation>
    <scope>NUCLEOTIDE SEQUENCE</scope>
    <source>
        <strain evidence="4">S-191538</strain>
    </source>
</reference>
<dbReference type="Gene3D" id="2.30.29.30">
    <property type="entry name" value="Pleckstrin-homology domain (PH domain)/Phosphotyrosine-binding domain (PTB)"/>
    <property type="match status" value="1"/>
</dbReference>
<evidence type="ECO:0000259" key="2">
    <source>
        <dbReference type="Pfam" id="PF08512"/>
    </source>
</evidence>
<comment type="function">
    <text evidence="1">Component of the FACT complex, a general chromatin factor that acts to reorganize nucleosomes. The FACT complex is involved in multiple processes that require DNA as a template such as mRNA elongation, DNA replication and DNA repair. During transcription elongation the FACT complex acts as a histone chaperone that both destabilizes and restores nucleosomal structure. It facilitates the passage of RNA polymerase II and transcription by promoting the dissociation of one histone H2A-H2B dimer from the nucleosome, then subsequently promotes the reestablishment of the nucleosome following the passage of RNA polymerase II.</text>
</comment>
<protein>
    <recommendedName>
        <fullName evidence="1">FACT complex subunit</fullName>
    </recommendedName>
</protein>
<dbReference type="GO" id="GO:0006368">
    <property type="term" value="P:transcription elongation by RNA polymerase II"/>
    <property type="evidence" value="ECO:0007669"/>
    <property type="project" value="TreeGrafter"/>
</dbReference>
<dbReference type="GO" id="GO:0035101">
    <property type="term" value="C:FACT complex"/>
    <property type="evidence" value="ECO:0007669"/>
    <property type="project" value="UniProtKB-UniRule"/>
</dbReference>
<evidence type="ECO:0000313" key="4">
    <source>
        <dbReference type="EMBL" id="MCL7049942.1"/>
    </source>
</evidence>
<keyword evidence="1" id="KW-0227">DNA damage</keyword>
<feature type="domain" description="Histone chaperone RTT106/FACT complex subunit SPT16-like middle" evidence="2">
    <location>
        <begin position="277"/>
        <end position="348"/>
    </location>
</feature>
<feature type="domain" description="FACT complex subunit SPT16 PH-like" evidence="3">
    <location>
        <begin position="116"/>
        <end position="236"/>
    </location>
</feature>
<dbReference type="EMBL" id="JAJJMA010321912">
    <property type="protein sequence ID" value="MCL7049942.1"/>
    <property type="molecule type" value="Genomic_DNA"/>
</dbReference>
<keyword evidence="1" id="KW-0158">Chromosome</keyword>
<keyword evidence="1" id="KW-0235">DNA replication</keyword>
<name>A0AA41VYN9_PAPNU</name>
<accession>A0AA41VYN9</accession>
<dbReference type="GO" id="GO:0006260">
    <property type="term" value="P:DNA replication"/>
    <property type="evidence" value="ECO:0007669"/>
    <property type="project" value="UniProtKB-KW"/>
</dbReference>
<keyword evidence="1" id="KW-0234">DNA repair</keyword>
<comment type="caution">
    <text evidence="4">The sequence shown here is derived from an EMBL/GenBank/DDBJ whole genome shotgun (WGS) entry which is preliminary data.</text>
</comment>
<proteinExistence type="inferred from homology"/>
<dbReference type="Proteomes" id="UP001177140">
    <property type="component" value="Unassembled WGS sequence"/>
</dbReference>
<dbReference type="AlphaFoldDB" id="A0AA41VYN9"/>